<evidence type="ECO:0000256" key="1">
    <source>
        <dbReference type="ARBA" id="ARBA00023015"/>
    </source>
</evidence>
<keyword evidence="4" id="KW-0812">Transmembrane</keyword>
<dbReference type="PANTHER" id="PTHR43280">
    <property type="entry name" value="ARAC-FAMILY TRANSCRIPTIONAL REGULATOR"/>
    <property type="match status" value="1"/>
</dbReference>
<proteinExistence type="predicted"/>
<keyword evidence="1" id="KW-0805">Transcription regulation</keyword>
<sequence length="335" mass="38159">MFEYRQVLTAKILSLMLLSAACYIVQPFVHDLFYLQLFLGVGAMANPALFWMFAATLFQMGESNHKLHIGHYIGLAICIVLGIYQCIQSPADIEGSFIHGISLVSTSTLTVLGLFDIFRNWQSDLVECRRFLRLGLSVTSGAFLLFIVVNEFIYGHGEFPAFLNYINITVISIFAMTFGYNILVSDSNILIESIDELTPELVKDKISKPSLADSQWLDKLTYAMEEEFYYRQVDLTIKSLSDYLIVPEHQLRRLINQHLGYRNFNDYLNRYRVRDAAQRLSDPKLIRIPILTIAIESGYASLTTFNKAFKTLKTMTPSEFRKISGLGGSNELTDF</sequence>
<keyword evidence="4" id="KW-1133">Transmembrane helix</keyword>
<dbReference type="PANTHER" id="PTHR43280:SF29">
    <property type="entry name" value="ARAC-FAMILY TRANSCRIPTIONAL REGULATOR"/>
    <property type="match status" value="1"/>
</dbReference>
<evidence type="ECO:0000256" key="2">
    <source>
        <dbReference type="ARBA" id="ARBA00023125"/>
    </source>
</evidence>
<dbReference type="GO" id="GO:0003700">
    <property type="term" value="F:DNA-binding transcription factor activity"/>
    <property type="evidence" value="ECO:0007669"/>
    <property type="project" value="InterPro"/>
</dbReference>
<feature type="transmembrane region" description="Helical" evidence="4">
    <location>
        <begin position="130"/>
        <end position="149"/>
    </location>
</feature>
<dbReference type="RefSeq" id="WP_007622330.1">
    <property type="nucleotide sequence ID" value="NZ_BAEO01000052.1"/>
</dbReference>
<dbReference type="PROSITE" id="PS51257">
    <property type="entry name" value="PROKAR_LIPOPROTEIN"/>
    <property type="match status" value="1"/>
</dbReference>
<dbReference type="OrthoDB" id="345413at2"/>
<evidence type="ECO:0000256" key="4">
    <source>
        <dbReference type="SAM" id="Phobius"/>
    </source>
</evidence>
<dbReference type="Gene3D" id="1.10.10.60">
    <property type="entry name" value="Homeodomain-like"/>
    <property type="match status" value="2"/>
</dbReference>
<accession>K6YQI0</accession>
<protein>
    <recommendedName>
        <fullName evidence="5">HTH araC/xylS-type domain-containing protein</fullName>
    </recommendedName>
</protein>
<evidence type="ECO:0000313" key="6">
    <source>
        <dbReference type="EMBL" id="GAC20422.1"/>
    </source>
</evidence>
<feature type="transmembrane region" description="Helical" evidence="4">
    <location>
        <begin position="69"/>
        <end position="91"/>
    </location>
</feature>
<feature type="domain" description="HTH araC/xylS-type" evidence="5">
    <location>
        <begin position="218"/>
        <end position="323"/>
    </location>
</feature>
<gene>
    <name evidence="6" type="ORF">GARC_3467</name>
</gene>
<name>K6YQI0_9ALTE</name>
<keyword evidence="3" id="KW-0804">Transcription</keyword>
<comment type="caution">
    <text evidence="6">The sequence shown here is derived from an EMBL/GenBank/DDBJ whole genome shotgun (WGS) entry which is preliminary data.</text>
</comment>
<reference evidence="6 7" key="1">
    <citation type="journal article" date="2017" name="Antonie Van Leeuwenhoek">
        <title>Rhizobium rhizosphaerae sp. nov., a novel species isolated from rice rhizosphere.</title>
        <authorList>
            <person name="Zhao J.J."/>
            <person name="Zhang J."/>
            <person name="Zhang R.J."/>
            <person name="Zhang C.W."/>
            <person name="Yin H.Q."/>
            <person name="Zhang X.X."/>
        </authorList>
    </citation>
    <scope>NUCLEOTIDE SEQUENCE [LARGE SCALE GENOMIC DNA]</scope>
    <source>
        <strain evidence="6 7">BSs20135</strain>
    </source>
</reference>
<feature type="transmembrane region" description="Helical" evidence="4">
    <location>
        <begin position="97"/>
        <end position="118"/>
    </location>
</feature>
<dbReference type="Pfam" id="PF12833">
    <property type="entry name" value="HTH_18"/>
    <property type="match status" value="1"/>
</dbReference>
<dbReference type="AlphaFoldDB" id="K6YQI0"/>
<dbReference type="PROSITE" id="PS01124">
    <property type="entry name" value="HTH_ARAC_FAMILY_2"/>
    <property type="match status" value="1"/>
</dbReference>
<feature type="transmembrane region" description="Helical" evidence="4">
    <location>
        <begin position="161"/>
        <end position="183"/>
    </location>
</feature>
<evidence type="ECO:0000259" key="5">
    <source>
        <dbReference type="PROSITE" id="PS01124"/>
    </source>
</evidence>
<organism evidence="6 7">
    <name type="scientific">Paraglaciecola arctica BSs20135</name>
    <dbReference type="NCBI Taxonomy" id="493475"/>
    <lineage>
        <taxon>Bacteria</taxon>
        <taxon>Pseudomonadati</taxon>
        <taxon>Pseudomonadota</taxon>
        <taxon>Gammaproteobacteria</taxon>
        <taxon>Alteromonadales</taxon>
        <taxon>Alteromonadaceae</taxon>
        <taxon>Paraglaciecola</taxon>
    </lineage>
</organism>
<dbReference type="eggNOG" id="COG2207">
    <property type="taxonomic scope" value="Bacteria"/>
</dbReference>
<evidence type="ECO:0000256" key="3">
    <source>
        <dbReference type="ARBA" id="ARBA00023163"/>
    </source>
</evidence>
<keyword evidence="2" id="KW-0238">DNA-binding</keyword>
<dbReference type="STRING" id="493475.GARC_3467"/>
<feature type="transmembrane region" description="Helical" evidence="4">
    <location>
        <begin position="32"/>
        <end position="57"/>
    </location>
</feature>
<evidence type="ECO:0000313" key="7">
    <source>
        <dbReference type="Proteomes" id="UP000006327"/>
    </source>
</evidence>
<dbReference type="InterPro" id="IPR018060">
    <property type="entry name" value="HTH_AraC"/>
</dbReference>
<keyword evidence="4" id="KW-0472">Membrane</keyword>
<dbReference type="GO" id="GO:0043565">
    <property type="term" value="F:sequence-specific DNA binding"/>
    <property type="evidence" value="ECO:0007669"/>
    <property type="project" value="InterPro"/>
</dbReference>
<dbReference type="SUPFAM" id="SSF46689">
    <property type="entry name" value="Homeodomain-like"/>
    <property type="match status" value="1"/>
</dbReference>
<dbReference type="SMART" id="SM00342">
    <property type="entry name" value="HTH_ARAC"/>
    <property type="match status" value="1"/>
</dbReference>
<keyword evidence="7" id="KW-1185">Reference proteome</keyword>
<dbReference type="Proteomes" id="UP000006327">
    <property type="component" value="Unassembled WGS sequence"/>
</dbReference>
<dbReference type="EMBL" id="BAEO01000052">
    <property type="protein sequence ID" value="GAC20422.1"/>
    <property type="molecule type" value="Genomic_DNA"/>
</dbReference>
<dbReference type="InterPro" id="IPR009057">
    <property type="entry name" value="Homeodomain-like_sf"/>
</dbReference>